<dbReference type="EMBL" id="CALOZG010000010">
    <property type="protein sequence ID" value="CAH4030128.1"/>
    <property type="molecule type" value="Genomic_DNA"/>
</dbReference>
<accession>A0A9P0TJ21</accession>
<evidence type="ECO:0000313" key="3">
    <source>
        <dbReference type="Proteomes" id="UP001152562"/>
    </source>
</evidence>
<dbReference type="AlphaFoldDB" id="A0A9P0TJ21"/>
<organism evidence="2 3">
    <name type="scientific">Pieris brassicae</name>
    <name type="common">White butterfly</name>
    <name type="synonym">Large white butterfly</name>
    <dbReference type="NCBI Taxonomy" id="7116"/>
    <lineage>
        <taxon>Eukaryota</taxon>
        <taxon>Metazoa</taxon>
        <taxon>Ecdysozoa</taxon>
        <taxon>Arthropoda</taxon>
        <taxon>Hexapoda</taxon>
        <taxon>Insecta</taxon>
        <taxon>Pterygota</taxon>
        <taxon>Neoptera</taxon>
        <taxon>Endopterygota</taxon>
        <taxon>Lepidoptera</taxon>
        <taxon>Glossata</taxon>
        <taxon>Ditrysia</taxon>
        <taxon>Papilionoidea</taxon>
        <taxon>Pieridae</taxon>
        <taxon>Pierinae</taxon>
        <taxon>Pieris</taxon>
    </lineage>
</organism>
<name>A0A9P0TJ21_PIEBR</name>
<gene>
    <name evidence="2" type="ORF">PIBRA_LOCUS6807</name>
</gene>
<proteinExistence type="predicted"/>
<keyword evidence="1" id="KW-1133">Transmembrane helix</keyword>
<reference evidence="2" key="1">
    <citation type="submission" date="2022-05" db="EMBL/GenBank/DDBJ databases">
        <authorList>
            <person name="Okamura Y."/>
        </authorList>
    </citation>
    <scope>NUCLEOTIDE SEQUENCE</scope>
</reference>
<evidence type="ECO:0000256" key="1">
    <source>
        <dbReference type="SAM" id="Phobius"/>
    </source>
</evidence>
<keyword evidence="1" id="KW-0812">Transmembrane</keyword>
<protein>
    <submittedName>
        <fullName evidence="2">Uncharacterized protein</fullName>
    </submittedName>
</protein>
<keyword evidence="1" id="KW-0472">Membrane</keyword>
<comment type="caution">
    <text evidence="2">The sequence shown here is derived from an EMBL/GenBank/DDBJ whole genome shotgun (WGS) entry which is preliminary data.</text>
</comment>
<evidence type="ECO:0000313" key="2">
    <source>
        <dbReference type="EMBL" id="CAH4030128.1"/>
    </source>
</evidence>
<sequence length="89" mass="10326">MPQTNLKGVSDNKTRAYLWAVFKWNGWGEGRSFIVFLHFIIINNIFITPHHNKNFIKWVTLRTHTLRPETPVPPQPSLCNVRLSAKTAL</sequence>
<keyword evidence="3" id="KW-1185">Reference proteome</keyword>
<dbReference type="Proteomes" id="UP001152562">
    <property type="component" value="Unassembled WGS sequence"/>
</dbReference>
<feature type="transmembrane region" description="Helical" evidence="1">
    <location>
        <begin position="30"/>
        <end position="47"/>
    </location>
</feature>